<dbReference type="Pfam" id="PF00403">
    <property type="entry name" value="HMA"/>
    <property type="match status" value="1"/>
</dbReference>
<keyword evidence="4" id="KW-1185">Reference proteome</keyword>
<dbReference type="CDD" id="cd00371">
    <property type="entry name" value="HMA"/>
    <property type="match status" value="1"/>
</dbReference>
<dbReference type="STRING" id="156892.BM477_01225"/>
<dbReference type="RefSeq" id="WP_075360845.1">
    <property type="nucleotide sequence ID" value="NZ_MPDM01000001.1"/>
</dbReference>
<evidence type="ECO:0000256" key="1">
    <source>
        <dbReference type="ARBA" id="ARBA00022723"/>
    </source>
</evidence>
<dbReference type="InterPro" id="IPR036163">
    <property type="entry name" value="HMA_dom_sf"/>
</dbReference>
<name>A0A1Q5PSP7_9ACTO</name>
<sequence>MATSTNTVELHVKGMTCQSCVANLSEELADVTGVVETSVDLNPEGVSTVTVTSDRHLEDTIFKSAVTEAGYQLVGLSRTSLSLAGDQKAENGDCDCNCGRR</sequence>
<keyword evidence="1" id="KW-0479">Metal-binding</keyword>
<dbReference type="OrthoDB" id="9813965at2"/>
<evidence type="ECO:0000259" key="2">
    <source>
        <dbReference type="PROSITE" id="PS50846"/>
    </source>
</evidence>
<reference evidence="4" key="1">
    <citation type="submission" date="2016-11" db="EMBL/GenBank/DDBJ databases">
        <title>Actinomyces gypaetusis sp. nov. isolated from Gypaetus barbatus in Qinghai Tibet Plateau China.</title>
        <authorList>
            <person name="Meng X."/>
        </authorList>
    </citation>
    <scope>NUCLEOTIDE SEQUENCE [LARGE SCALE GENOMIC DNA]</scope>
    <source>
        <strain evidence="4">DSM 15383</strain>
    </source>
</reference>
<dbReference type="SUPFAM" id="SSF55008">
    <property type="entry name" value="HMA, heavy metal-associated domain"/>
    <property type="match status" value="1"/>
</dbReference>
<evidence type="ECO:0000313" key="4">
    <source>
        <dbReference type="Proteomes" id="UP000186465"/>
    </source>
</evidence>
<feature type="domain" description="HMA" evidence="2">
    <location>
        <begin position="6"/>
        <end position="74"/>
    </location>
</feature>
<proteinExistence type="predicted"/>
<dbReference type="EMBL" id="MPDM01000001">
    <property type="protein sequence ID" value="OKL50608.1"/>
    <property type="molecule type" value="Genomic_DNA"/>
</dbReference>
<dbReference type="InterPro" id="IPR006121">
    <property type="entry name" value="HMA_dom"/>
</dbReference>
<dbReference type="AlphaFoldDB" id="A0A1Q5PSP7"/>
<protein>
    <recommendedName>
        <fullName evidence="2">HMA domain-containing protein</fullName>
    </recommendedName>
</protein>
<dbReference type="PROSITE" id="PS01047">
    <property type="entry name" value="HMA_1"/>
    <property type="match status" value="1"/>
</dbReference>
<dbReference type="GO" id="GO:0046872">
    <property type="term" value="F:metal ion binding"/>
    <property type="evidence" value="ECO:0007669"/>
    <property type="project" value="UniProtKB-KW"/>
</dbReference>
<organism evidence="3 4">
    <name type="scientific">Boudabousia marimammalium</name>
    <dbReference type="NCBI Taxonomy" id="156892"/>
    <lineage>
        <taxon>Bacteria</taxon>
        <taxon>Bacillati</taxon>
        <taxon>Actinomycetota</taxon>
        <taxon>Actinomycetes</taxon>
        <taxon>Actinomycetales</taxon>
        <taxon>Actinomycetaceae</taxon>
        <taxon>Boudabousia</taxon>
    </lineage>
</organism>
<evidence type="ECO:0000313" key="3">
    <source>
        <dbReference type="EMBL" id="OKL50608.1"/>
    </source>
</evidence>
<dbReference type="Proteomes" id="UP000186465">
    <property type="component" value="Unassembled WGS sequence"/>
</dbReference>
<accession>A0A1Q5PSP7</accession>
<dbReference type="InterPro" id="IPR017969">
    <property type="entry name" value="Heavy-metal-associated_CS"/>
</dbReference>
<dbReference type="Gene3D" id="3.30.70.100">
    <property type="match status" value="1"/>
</dbReference>
<gene>
    <name evidence="3" type="ORF">BM477_01225</name>
</gene>
<dbReference type="PROSITE" id="PS50846">
    <property type="entry name" value="HMA_2"/>
    <property type="match status" value="1"/>
</dbReference>
<comment type="caution">
    <text evidence="3">The sequence shown here is derived from an EMBL/GenBank/DDBJ whole genome shotgun (WGS) entry which is preliminary data.</text>
</comment>